<organism evidence="5 6">
    <name type="scientific">Sulfuriferula nivalis</name>
    <dbReference type="NCBI Taxonomy" id="2675298"/>
    <lineage>
        <taxon>Bacteria</taxon>
        <taxon>Pseudomonadati</taxon>
        <taxon>Pseudomonadota</taxon>
        <taxon>Betaproteobacteria</taxon>
        <taxon>Nitrosomonadales</taxon>
        <taxon>Sulfuricellaceae</taxon>
        <taxon>Sulfuriferula</taxon>
    </lineage>
</organism>
<dbReference type="InterPro" id="IPR000014">
    <property type="entry name" value="PAS"/>
</dbReference>
<dbReference type="Gene3D" id="3.20.20.450">
    <property type="entry name" value="EAL domain"/>
    <property type="match status" value="1"/>
</dbReference>
<dbReference type="InterPro" id="IPR000700">
    <property type="entry name" value="PAS-assoc_C"/>
</dbReference>
<dbReference type="FunFam" id="3.20.20.450:FF:000001">
    <property type="entry name" value="Cyclic di-GMP phosphodiesterase yahA"/>
    <property type="match status" value="1"/>
</dbReference>
<dbReference type="SMART" id="SM00052">
    <property type="entry name" value="EAL"/>
    <property type="match status" value="1"/>
</dbReference>
<dbReference type="Gene3D" id="3.30.70.270">
    <property type="match status" value="1"/>
</dbReference>
<dbReference type="SUPFAM" id="SSF55785">
    <property type="entry name" value="PYP-like sensor domain (PAS domain)"/>
    <property type="match status" value="1"/>
</dbReference>
<dbReference type="Gene3D" id="3.30.450.20">
    <property type="entry name" value="PAS domain"/>
    <property type="match status" value="1"/>
</dbReference>
<evidence type="ECO:0008006" key="7">
    <source>
        <dbReference type="Google" id="ProtNLM"/>
    </source>
</evidence>
<dbReference type="Pfam" id="PF00563">
    <property type="entry name" value="EAL"/>
    <property type="match status" value="1"/>
</dbReference>
<feature type="domain" description="GGDEF" evidence="4">
    <location>
        <begin position="104"/>
        <end position="236"/>
    </location>
</feature>
<dbReference type="KEGG" id="sniv:SFSGTM_03490"/>
<dbReference type="InterPro" id="IPR052155">
    <property type="entry name" value="Biofilm_reg_signaling"/>
</dbReference>
<dbReference type="InterPro" id="IPR000160">
    <property type="entry name" value="GGDEF_dom"/>
</dbReference>
<protein>
    <recommendedName>
        <fullName evidence="7">Diguanylate cyclase/phosphodiesterase</fullName>
    </recommendedName>
</protein>
<dbReference type="InterPro" id="IPR029787">
    <property type="entry name" value="Nucleotide_cyclase"/>
</dbReference>
<evidence type="ECO:0000313" key="5">
    <source>
        <dbReference type="EMBL" id="BBO99640.1"/>
    </source>
</evidence>
<feature type="domain" description="EAL" evidence="3">
    <location>
        <begin position="245"/>
        <end position="499"/>
    </location>
</feature>
<dbReference type="SUPFAM" id="SSF55073">
    <property type="entry name" value="Nucleotide cyclase"/>
    <property type="match status" value="1"/>
</dbReference>
<dbReference type="PROSITE" id="PS50883">
    <property type="entry name" value="EAL"/>
    <property type="match status" value="1"/>
</dbReference>
<evidence type="ECO:0000259" key="4">
    <source>
        <dbReference type="PROSITE" id="PS50887"/>
    </source>
</evidence>
<feature type="domain" description="PAC" evidence="2">
    <location>
        <begin position="19"/>
        <end position="72"/>
    </location>
</feature>
<dbReference type="PANTHER" id="PTHR44757">
    <property type="entry name" value="DIGUANYLATE CYCLASE DGCP"/>
    <property type="match status" value="1"/>
</dbReference>
<dbReference type="Pfam" id="PF00990">
    <property type="entry name" value="GGDEF"/>
    <property type="match status" value="1"/>
</dbReference>
<evidence type="ECO:0000259" key="2">
    <source>
        <dbReference type="PROSITE" id="PS50113"/>
    </source>
</evidence>
<dbReference type="GO" id="GO:0071111">
    <property type="term" value="F:cyclic-guanylate-specific phosphodiesterase activity"/>
    <property type="evidence" value="ECO:0007669"/>
    <property type="project" value="UniProtKB-EC"/>
</dbReference>
<comment type="catalytic activity">
    <reaction evidence="1">
        <text>3',3'-c-di-GMP + H2O = 5'-phosphoguanylyl(3'-&gt;5')guanosine + H(+)</text>
        <dbReference type="Rhea" id="RHEA:24902"/>
        <dbReference type="ChEBI" id="CHEBI:15377"/>
        <dbReference type="ChEBI" id="CHEBI:15378"/>
        <dbReference type="ChEBI" id="CHEBI:58754"/>
        <dbReference type="ChEBI" id="CHEBI:58805"/>
        <dbReference type="EC" id="3.1.4.52"/>
    </reaction>
    <physiologicalReaction direction="left-to-right" evidence="1">
        <dbReference type="Rhea" id="RHEA:24903"/>
    </physiologicalReaction>
</comment>
<name>A0A809RLI3_9PROT</name>
<sequence length="499" mass="56380">MRQEVQAYLNKALEHNLKIEQEYWITRQSDGSKRWVRNKGMVVLNAHNIPLAIVGTLQDITERRQTELAIEELAHFDQLTGLPNRLLLNDRFKYAINLAQRNNEPIAVLFLDLDHFKDINDTLGHSIGDKVLMEIANRLKSVLREQDILSRQGGDEFILILPNTDADGAALVASKLIEIIALPCLIEQHELSVTASVGIAIYPNDGTTLELLSKNADIAMYRAKNEGRNQFSFYTPEMQTQYARKLTLANALRHALERNELQLHYQPQLSINTGHIIGVEALLRWYHPELGMVSPAEFIPIAESNGLIIAIGEWVLRTAAQQLKYWIVSGFKPMVMAVNLSAVQFRQSNLPELITSILDEVELPHQYFELELTEAVAMDNPLTAIVVMDKLHDQGIRMAIDDFGTGYSSLSYLKKFNVYKLKIDQSFVRDIIVDLEDRAIVTAIINLASNLGLQTIAEGVETAEQLDFLRSQGCNEAQGYYFSKPLTAAQFEDYARAMK</sequence>
<dbReference type="NCBIfam" id="TIGR00254">
    <property type="entry name" value="GGDEF"/>
    <property type="match status" value="1"/>
</dbReference>
<evidence type="ECO:0000256" key="1">
    <source>
        <dbReference type="ARBA" id="ARBA00051114"/>
    </source>
</evidence>
<gene>
    <name evidence="5" type="ORF">SFSGTM_03490</name>
</gene>
<dbReference type="EMBL" id="AP021881">
    <property type="protein sequence ID" value="BBO99640.1"/>
    <property type="molecule type" value="Genomic_DNA"/>
</dbReference>
<dbReference type="CDD" id="cd01948">
    <property type="entry name" value="EAL"/>
    <property type="match status" value="1"/>
</dbReference>
<proteinExistence type="predicted"/>
<dbReference type="InterPro" id="IPR043128">
    <property type="entry name" value="Rev_trsase/Diguanyl_cyclase"/>
</dbReference>
<dbReference type="PROSITE" id="PS50887">
    <property type="entry name" value="GGDEF"/>
    <property type="match status" value="1"/>
</dbReference>
<dbReference type="NCBIfam" id="TIGR00229">
    <property type="entry name" value="sensory_box"/>
    <property type="match status" value="1"/>
</dbReference>
<dbReference type="SMART" id="SM00267">
    <property type="entry name" value="GGDEF"/>
    <property type="match status" value="1"/>
</dbReference>
<dbReference type="InterPro" id="IPR001610">
    <property type="entry name" value="PAC"/>
</dbReference>
<dbReference type="PROSITE" id="PS50113">
    <property type="entry name" value="PAC"/>
    <property type="match status" value="1"/>
</dbReference>
<dbReference type="AlphaFoldDB" id="A0A809RLI3"/>
<reference evidence="6" key="1">
    <citation type="submission" date="2019-11" db="EMBL/GenBank/DDBJ databases">
        <title>Isolation and characterization of a novel species in the genus Sulfuriferula.</title>
        <authorList>
            <person name="Mochizuki J."/>
            <person name="Kojima H."/>
            <person name="Fukui M."/>
        </authorList>
    </citation>
    <scope>NUCLEOTIDE SEQUENCE [LARGE SCALE GENOMIC DNA]</scope>
    <source>
        <strain evidence="6">SGTM</strain>
    </source>
</reference>
<dbReference type="SUPFAM" id="SSF141868">
    <property type="entry name" value="EAL domain-like"/>
    <property type="match status" value="1"/>
</dbReference>
<evidence type="ECO:0000313" key="6">
    <source>
        <dbReference type="Proteomes" id="UP000463939"/>
    </source>
</evidence>
<keyword evidence="6" id="KW-1185">Reference proteome</keyword>
<accession>A0A809RLI3</accession>
<dbReference type="CDD" id="cd01949">
    <property type="entry name" value="GGDEF"/>
    <property type="match status" value="1"/>
</dbReference>
<dbReference type="InterPro" id="IPR035919">
    <property type="entry name" value="EAL_sf"/>
</dbReference>
<dbReference type="InterPro" id="IPR035965">
    <property type="entry name" value="PAS-like_dom_sf"/>
</dbReference>
<dbReference type="InterPro" id="IPR001633">
    <property type="entry name" value="EAL_dom"/>
</dbReference>
<dbReference type="Proteomes" id="UP000463939">
    <property type="component" value="Chromosome"/>
</dbReference>
<dbReference type="GO" id="GO:0071732">
    <property type="term" value="P:cellular response to nitric oxide"/>
    <property type="evidence" value="ECO:0007669"/>
    <property type="project" value="UniProtKB-ARBA"/>
</dbReference>
<dbReference type="FunFam" id="3.30.70.270:FF:000001">
    <property type="entry name" value="Diguanylate cyclase domain protein"/>
    <property type="match status" value="1"/>
</dbReference>
<dbReference type="PANTHER" id="PTHR44757:SF2">
    <property type="entry name" value="BIOFILM ARCHITECTURE MAINTENANCE PROTEIN MBAA"/>
    <property type="match status" value="1"/>
</dbReference>
<evidence type="ECO:0000259" key="3">
    <source>
        <dbReference type="PROSITE" id="PS50883"/>
    </source>
</evidence>
<dbReference type="SMART" id="SM00086">
    <property type="entry name" value="PAC"/>
    <property type="match status" value="1"/>
</dbReference>